<dbReference type="Gene3D" id="3.30.900.10">
    <property type="entry name" value="HORMA domain"/>
    <property type="match status" value="1"/>
</dbReference>
<proteinExistence type="inferred from homology"/>
<dbReference type="GO" id="GO:1990316">
    <property type="term" value="C:Atg1/ULK1 kinase complex"/>
    <property type="evidence" value="ECO:0007669"/>
    <property type="project" value="InterPro"/>
</dbReference>
<dbReference type="GO" id="GO:0000407">
    <property type="term" value="C:phagophore assembly site"/>
    <property type="evidence" value="ECO:0007669"/>
    <property type="project" value="UniProtKB-SubCell"/>
</dbReference>
<feature type="region of interest" description="Disordered" evidence="5">
    <location>
        <begin position="353"/>
        <end position="381"/>
    </location>
</feature>
<dbReference type="Proteomes" id="UP001195483">
    <property type="component" value="Unassembled WGS sequence"/>
</dbReference>
<dbReference type="PANTHER" id="PTHR13430:SF4">
    <property type="entry name" value="AUTOPHAGY-RELATED PROTEIN 13"/>
    <property type="match status" value="1"/>
</dbReference>
<dbReference type="InterPro" id="IPR036570">
    <property type="entry name" value="HORMA_dom_sf"/>
</dbReference>
<evidence type="ECO:0000256" key="5">
    <source>
        <dbReference type="SAM" id="MobiDB-lite"/>
    </source>
</evidence>
<dbReference type="EMBL" id="JAEAOA010001420">
    <property type="protein sequence ID" value="KAK3594530.1"/>
    <property type="molecule type" value="Genomic_DNA"/>
</dbReference>
<organism evidence="7 8">
    <name type="scientific">Potamilus streckersoni</name>
    <dbReference type="NCBI Taxonomy" id="2493646"/>
    <lineage>
        <taxon>Eukaryota</taxon>
        <taxon>Metazoa</taxon>
        <taxon>Spiralia</taxon>
        <taxon>Lophotrochozoa</taxon>
        <taxon>Mollusca</taxon>
        <taxon>Bivalvia</taxon>
        <taxon>Autobranchia</taxon>
        <taxon>Heteroconchia</taxon>
        <taxon>Palaeoheterodonta</taxon>
        <taxon>Unionida</taxon>
        <taxon>Unionoidea</taxon>
        <taxon>Unionidae</taxon>
        <taxon>Ambleminae</taxon>
        <taxon>Lampsilini</taxon>
        <taxon>Potamilus</taxon>
    </lineage>
</organism>
<evidence type="ECO:0000256" key="4">
    <source>
        <dbReference type="RuleBase" id="RU361214"/>
    </source>
</evidence>
<feature type="region of interest" description="Disordered" evidence="5">
    <location>
        <begin position="217"/>
        <end position="297"/>
    </location>
</feature>
<dbReference type="InterPro" id="IPR040182">
    <property type="entry name" value="ATG13"/>
</dbReference>
<protein>
    <recommendedName>
        <fullName evidence="4">Autophagy-related protein 13</fullName>
    </recommendedName>
</protein>
<dbReference type="GO" id="GO:0034497">
    <property type="term" value="P:protein localization to phagophore assembly site"/>
    <property type="evidence" value="ECO:0007669"/>
    <property type="project" value="TreeGrafter"/>
</dbReference>
<accession>A0AAE0SM94</accession>
<keyword evidence="3 4" id="KW-0072">Autophagy</keyword>
<comment type="subcellular location">
    <subcellularLocation>
        <location evidence="1">Preautophagosomal structure</location>
    </subcellularLocation>
</comment>
<feature type="compositionally biased region" description="Basic and acidic residues" evidence="5">
    <location>
        <begin position="283"/>
        <end position="297"/>
    </location>
</feature>
<evidence type="ECO:0000256" key="1">
    <source>
        <dbReference type="ARBA" id="ARBA00004329"/>
    </source>
</evidence>
<dbReference type="GO" id="GO:0000423">
    <property type="term" value="P:mitophagy"/>
    <property type="evidence" value="ECO:0007669"/>
    <property type="project" value="TreeGrafter"/>
</dbReference>
<dbReference type="PANTHER" id="PTHR13430">
    <property type="match status" value="1"/>
</dbReference>
<feature type="domain" description="Autophagy-related protein 13 N-terminal" evidence="6">
    <location>
        <begin position="87"/>
        <end position="195"/>
    </location>
</feature>
<comment type="caution">
    <text evidence="7">The sequence shown here is derived from an EMBL/GenBank/DDBJ whole genome shotgun (WGS) entry which is preliminary data.</text>
</comment>
<feature type="compositionally biased region" description="Polar residues" evidence="5">
    <location>
        <begin position="241"/>
        <end position="260"/>
    </location>
</feature>
<gene>
    <name evidence="7" type="ORF">CHS0354_023587</name>
</gene>
<dbReference type="GO" id="GO:0034727">
    <property type="term" value="P:piecemeal microautophagy of the nucleus"/>
    <property type="evidence" value="ECO:0007669"/>
    <property type="project" value="TreeGrafter"/>
</dbReference>
<keyword evidence="8" id="KW-1185">Reference proteome</keyword>
<reference evidence="7" key="3">
    <citation type="submission" date="2023-05" db="EMBL/GenBank/DDBJ databases">
        <authorList>
            <person name="Smith C.H."/>
        </authorList>
    </citation>
    <scope>NUCLEOTIDE SEQUENCE</scope>
    <source>
        <strain evidence="7">CHS0354</strain>
        <tissue evidence="7">Mantle</tissue>
    </source>
</reference>
<sequence>MSAKQNTQDRKEFETFTRYFIYKSIQIIVQSRLGDKIITKSNPSATRLDWFNLAINDNIDVHTEAKKIIAGQQNLLGQNVCTEISLRTTEGDSMVLELWYISLDTNQFDPDANINYTVYNRMGIALKSVFSVSRVTPAYKLARRQRACAGDYVICYRVYLGEPNFYFLGDGYEKSKVGSAPSPYGTLNVNVAYRTKLLISPQKTGKEVSFVVKDDHFKPEGSESQASPPKPCYVGHRRSSTSELDTQLSGAELCSTSPSQKGDKTPVHLSKPIRIPGDSLVPQKEDYRPKSAPEKQGDFRDFHKVGAFAQLPNKPLLKKEVDDIPFLTLLQQTYQNTADIQSKVIKPVSSKGAIGMESTNTDSTNSAESESNKSTSSHTSAPEDFVMVELKTPFYGADANSDLGKFYRECQTVPALTMFEEDPSITEALDEITTQLEVFESSMNEFDDFVTSLHQDAE</sequence>
<dbReference type="Pfam" id="PF10033">
    <property type="entry name" value="ATG13"/>
    <property type="match status" value="1"/>
</dbReference>
<dbReference type="InterPro" id="IPR018731">
    <property type="entry name" value="Atg13_N"/>
</dbReference>
<dbReference type="GO" id="GO:0005829">
    <property type="term" value="C:cytosol"/>
    <property type="evidence" value="ECO:0007669"/>
    <property type="project" value="TreeGrafter"/>
</dbReference>
<evidence type="ECO:0000259" key="6">
    <source>
        <dbReference type="Pfam" id="PF10033"/>
    </source>
</evidence>
<evidence type="ECO:0000256" key="3">
    <source>
        <dbReference type="ARBA" id="ARBA00023006"/>
    </source>
</evidence>
<name>A0AAE0SM94_9BIVA</name>
<feature type="compositionally biased region" description="Low complexity" evidence="5">
    <location>
        <begin position="363"/>
        <end position="380"/>
    </location>
</feature>
<comment type="similarity">
    <text evidence="2 4">Belongs to the ATG13 family. Metazoan subfamily.</text>
</comment>
<dbReference type="AlphaFoldDB" id="A0AAE0SM94"/>
<reference evidence="7" key="1">
    <citation type="journal article" date="2021" name="Genome Biol. Evol.">
        <title>A High-Quality Reference Genome for a Parasitic Bivalve with Doubly Uniparental Inheritance (Bivalvia: Unionida).</title>
        <authorList>
            <person name="Smith C.H."/>
        </authorList>
    </citation>
    <scope>NUCLEOTIDE SEQUENCE</scope>
    <source>
        <strain evidence="7">CHS0354</strain>
    </source>
</reference>
<evidence type="ECO:0000256" key="2">
    <source>
        <dbReference type="ARBA" id="ARBA00007341"/>
    </source>
</evidence>
<evidence type="ECO:0000313" key="8">
    <source>
        <dbReference type="Proteomes" id="UP001195483"/>
    </source>
</evidence>
<evidence type="ECO:0000313" key="7">
    <source>
        <dbReference type="EMBL" id="KAK3594530.1"/>
    </source>
</evidence>
<reference evidence="7" key="2">
    <citation type="journal article" date="2021" name="Genome Biol. Evol.">
        <title>Developing a high-quality reference genome for a parasitic bivalve with doubly uniparental inheritance (Bivalvia: Unionida).</title>
        <authorList>
            <person name="Smith C.H."/>
        </authorList>
    </citation>
    <scope>NUCLEOTIDE SEQUENCE</scope>
    <source>
        <strain evidence="7">CHS0354</strain>
        <tissue evidence="7">Mantle</tissue>
    </source>
</reference>